<organism evidence="2 3">
    <name type="scientific">Pontibacter fetidus</name>
    <dbReference type="NCBI Taxonomy" id="2700082"/>
    <lineage>
        <taxon>Bacteria</taxon>
        <taxon>Pseudomonadati</taxon>
        <taxon>Bacteroidota</taxon>
        <taxon>Cytophagia</taxon>
        <taxon>Cytophagales</taxon>
        <taxon>Hymenobacteraceae</taxon>
        <taxon>Pontibacter</taxon>
    </lineage>
</organism>
<evidence type="ECO:0000256" key="1">
    <source>
        <dbReference type="SAM" id="Phobius"/>
    </source>
</evidence>
<sequence>MTTFLKSAFQQLNSFTAIELFYIAIAVFTSIILGLISAMVFIMLAKSKQASRQKHLQAQFKQWLVSIILHEPEDKKTDFEIPATIALLLQKRFARRALLSELIRLKDNLSGQSGDNIQQLFNQLHLGNLSAHDMRSSKWYLKAKGIQELAAMEQKAYLPEIYTLTQHRHPVVRMEAQTALVYLQGYAGLTFFRQLAYPLTEYHQAKLLQLLANQPIPSPEMVRSWLVSPNPTVVQFTLKLISEQHATQFQEDVITCLSHPSELVRSQAISCLGEIPSAPAALALRTHYTSENSKALQLNILSGLLKTGTTNDLPFLHQLRQTPDEGMRLAVEKAIRHLQQQA</sequence>
<keyword evidence="1" id="KW-0812">Transmembrane</keyword>
<comment type="caution">
    <text evidence="2">The sequence shown here is derived from an EMBL/GenBank/DDBJ whole genome shotgun (WGS) entry which is preliminary data.</text>
</comment>
<dbReference type="Pfam" id="PF13646">
    <property type="entry name" value="HEAT_2"/>
    <property type="match status" value="1"/>
</dbReference>
<dbReference type="RefSeq" id="WP_162345437.1">
    <property type="nucleotide sequence ID" value="NZ_JAAEAA010000005.1"/>
</dbReference>
<proteinExistence type="predicted"/>
<dbReference type="Gene3D" id="1.25.10.10">
    <property type="entry name" value="Leucine-rich Repeat Variant"/>
    <property type="match status" value="1"/>
</dbReference>
<dbReference type="EMBL" id="JAAEAA010000005">
    <property type="protein sequence ID" value="NDK55387.1"/>
    <property type="molecule type" value="Genomic_DNA"/>
</dbReference>
<dbReference type="InterPro" id="IPR016024">
    <property type="entry name" value="ARM-type_fold"/>
</dbReference>
<keyword evidence="3" id="KW-1185">Reference proteome</keyword>
<name>A0A6B2H4Y3_9BACT</name>
<dbReference type="InterPro" id="IPR011989">
    <property type="entry name" value="ARM-like"/>
</dbReference>
<feature type="transmembrane region" description="Helical" evidence="1">
    <location>
        <begin position="20"/>
        <end position="45"/>
    </location>
</feature>
<accession>A0A6B2H4Y3</accession>
<dbReference type="Proteomes" id="UP000478546">
    <property type="component" value="Unassembled WGS sequence"/>
</dbReference>
<keyword evidence="1" id="KW-0472">Membrane</keyword>
<protein>
    <submittedName>
        <fullName evidence="2">HEAT repeat domain-containing protein</fullName>
    </submittedName>
</protein>
<gene>
    <name evidence="2" type="ORF">GWO68_05615</name>
</gene>
<keyword evidence="1" id="KW-1133">Transmembrane helix</keyword>
<dbReference type="AlphaFoldDB" id="A0A6B2H4Y3"/>
<evidence type="ECO:0000313" key="2">
    <source>
        <dbReference type="EMBL" id="NDK55387.1"/>
    </source>
</evidence>
<evidence type="ECO:0000313" key="3">
    <source>
        <dbReference type="Proteomes" id="UP000478546"/>
    </source>
</evidence>
<reference evidence="2 3" key="1">
    <citation type="submission" date="2020-01" db="EMBL/GenBank/DDBJ databases">
        <authorList>
            <person name="Kim M.K."/>
        </authorList>
    </citation>
    <scope>NUCLEOTIDE SEQUENCE [LARGE SCALE GENOMIC DNA]</scope>
    <source>
        <strain evidence="2 3">BT213</strain>
    </source>
</reference>
<dbReference type="SUPFAM" id="SSF48371">
    <property type="entry name" value="ARM repeat"/>
    <property type="match status" value="1"/>
</dbReference>